<dbReference type="PANTHER" id="PTHR33198:SF20">
    <property type="entry name" value="RETROTRANSPOSON GAG DOMAIN-CONTAINING PROTEIN"/>
    <property type="match status" value="1"/>
</dbReference>
<dbReference type="PANTHER" id="PTHR33198">
    <property type="entry name" value="ANK_REP_REGION DOMAIN-CONTAINING PROTEIN-RELATED"/>
    <property type="match status" value="1"/>
</dbReference>
<proteinExistence type="predicted"/>
<accession>A0A7D9JKR8</accession>
<dbReference type="Gene3D" id="4.10.60.10">
    <property type="entry name" value="Zinc finger, CCHC-type"/>
    <property type="match status" value="1"/>
</dbReference>
<protein>
    <submittedName>
        <fullName evidence="1">Retrotransposon-like family member retr-1</fullName>
    </submittedName>
</protein>
<organism evidence="1 2">
    <name type="scientific">Paramuricea clavata</name>
    <name type="common">Red gorgonian</name>
    <name type="synonym">Violescent sea-whip</name>
    <dbReference type="NCBI Taxonomy" id="317549"/>
    <lineage>
        <taxon>Eukaryota</taxon>
        <taxon>Metazoa</taxon>
        <taxon>Cnidaria</taxon>
        <taxon>Anthozoa</taxon>
        <taxon>Octocorallia</taxon>
        <taxon>Malacalcyonacea</taxon>
        <taxon>Plexauridae</taxon>
        <taxon>Paramuricea</taxon>
    </lineage>
</organism>
<reference evidence="1" key="1">
    <citation type="submission" date="2020-04" db="EMBL/GenBank/DDBJ databases">
        <authorList>
            <person name="Alioto T."/>
            <person name="Alioto T."/>
            <person name="Gomez Garrido J."/>
        </authorList>
    </citation>
    <scope>NUCLEOTIDE SEQUENCE</scope>
    <source>
        <strain evidence="1">A484AB</strain>
    </source>
</reference>
<dbReference type="EMBL" id="CACRXK020018022">
    <property type="protein sequence ID" value="CAB4031973.1"/>
    <property type="molecule type" value="Genomic_DNA"/>
</dbReference>
<name>A0A7D9JKR8_PARCT</name>
<evidence type="ECO:0000313" key="1">
    <source>
        <dbReference type="EMBL" id="CAB4031973.1"/>
    </source>
</evidence>
<dbReference type="AlphaFoldDB" id="A0A7D9JKR8"/>
<dbReference type="Proteomes" id="UP001152795">
    <property type="component" value="Unassembled WGS sequence"/>
</dbReference>
<sequence>MEQLKPPGELCLEGNLAENWRKWIQSFELFPIASEISEKSEKVQCATFLHIAGEEARAIFNAFDFAMVGDEHKIDILKDKFKQYCEPRKNLTFIRHQFFTRSQGPTETIDAFATDLKNKAKHCEFGTLIDSLIRDRIVGGIRSDQLRARQLREAGLPLLKAIDICRASEASSNQLKEFNDDNDKSLHTLQSQRSKFPYPSKFSNTSFNPRQQQSNYVSKKCGNCGGEHSSLLKACPAFGKTCYHCRKENHFARVCRSKSTPASANKQAFQVDEIIDDMDDFFIGTVKNSSGDDGWSENILINNKPIEIIDEEAPSLLGRKTCLELGLIERIMTINQSDCGNNGDDTLNQYPDLFTGLGCIKSAGSHHIEVDPNINPVVHPPRKVPAALRLRIQK</sequence>
<gene>
    <name evidence="1" type="ORF">PACLA_8A004595</name>
</gene>
<evidence type="ECO:0000313" key="2">
    <source>
        <dbReference type="Proteomes" id="UP001152795"/>
    </source>
</evidence>
<dbReference type="OrthoDB" id="8195376at2759"/>
<comment type="caution">
    <text evidence="1">The sequence shown here is derived from an EMBL/GenBank/DDBJ whole genome shotgun (WGS) entry which is preliminary data.</text>
</comment>
<keyword evidence="2" id="KW-1185">Reference proteome</keyword>